<keyword evidence="2" id="KW-1185">Reference proteome</keyword>
<dbReference type="GO" id="GO:0005504">
    <property type="term" value="F:fatty acid binding"/>
    <property type="evidence" value="ECO:0007669"/>
    <property type="project" value="TreeGrafter"/>
</dbReference>
<reference evidence="1" key="1">
    <citation type="journal article" date="2019" name="Beilstein J. Org. Chem.">
        <title>Nanangenines: drimane sesquiterpenoids as the dominant metabolite cohort of a novel Australian fungus, Aspergillus nanangensis.</title>
        <authorList>
            <person name="Lacey H.J."/>
            <person name="Gilchrist C.L.M."/>
            <person name="Crombie A."/>
            <person name="Kalaitzis J.A."/>
            <person name="Vuong D."/>
            <person name="Rutledge P.J."/>
            <person name="Turner P."/>
            <person name="Pitt J.I."/>
            <person name="Lacey E."/>
            <person name="Chooi Y.H."/>
            <person name="Piggott A.M."/>
        </authorList>
    </citation>
    <scope>NUCLEOTIDE SEQUENCE</scope>
    <source>
        <strain evidence="1">MST-FP2251</strain>
    </source>
</reference>
<dbReference type="EMBL" id="VCAU01000127">
    <property type="protein sequence ID" value="KAF9884296.1"/>
    <property type="molecule type" value="Genomic_DNA"/>
</dbReference>
<dbReference type="GO" id="GO:0003997">
    <property type="term" value="F:acyl-CoA oxidase activity"/>
    <property type="evidence" value="ECO:0007669"/>
    <property type="project" value="InterPro"/>
</dbReference>
<dbReference type="InterPro" id="IPR009100">
    <property type="entry name" value="AcylCoA_DH/oxidase_NM_dom_sf"/>
</dbReference>
<dbReference type="GO" id="GO:0055088">
    <property type="term" value="P:lipid homeostasis"/>
    <property type="evidence" value="ECO:0007669"/>
    <property type="project" value="TreeGrafter"/>
</dbReference>
<comment type="caution">
    <text evidence="1">The sequence shown here is derived from an EMBL/GenBank/DDBJ whole genome shotgun (WGS) entry which is preliminary data.</text>
</comment>
<proteinExistence type="predicted"/>
<sequence>MPRGTTKKLPLTSMLLPLASRVDTYDPLGKSPTDLKSLIPTGWGLNDAQADAAVQDAGGGVGATLEGIEVGDLGMKMAYNATCNGYLRFRGVRVSRDSLLAANAGVLADGSYRVNTAMGAAELWKRLYVAMLDMQYIIMRCAGFMMAQTLTVATRYLVIQHEIEDVGDEYSND</sequence>
<evidence type="ECO:0000313" key="2">
    <source>
        <dbReference type="Proteomes" id="UP001194746"/>
    </source>
</evidence>
<protein>
    <submittedName>
        <fullName evidence="1">Uncharacterized protein</fullName>
    </submittedName>
</protein>
<dbReference type="GO" id="GO:0033540">
    <property type="term" value="P:fatty acid beta-oxidation using acyl-CoA oxidase"/>
    <property type="evidence" value="ECO:0007669"/>
    <property type="project" value="TreeGrafter"/>
</dbReference>
<dbReference type="InterPro" id="IPR012258">
    <property type="entry name" value="Acyl-CoA_oxidase"/>
</dbReference>
<evidence type="ECO:0000313" key="1">
    <source>
        <dbReference type="EMBL" id="KAF9884296.1"/>
    </source>
</evidence>
<dbReference type="GO" id="GO:0071949">
    <property type="term" value="F:FAD binding"/>
    <property type="evidence" value="ECO:0007669"/>
    <property type="project" value="InterPro"/>
</dbReference>
<accession>A0AAD4CD68</accession>
<dbReference type="AlphaFoldDB" id="A0AAD4CD68"/>
<dbReference type="PANTHER" id="PTHR10909:SF250">
    <property type="entry name" value="PEROXISOMAL ACYL-COENZYME A OXIDASE 1"/>
    <property type="match status" value="1"/>
</dbReference>
<dbReference type="InterPro" id="IPR046373">
    <property type="entry name" value="Acyl-CoA_Oxase/DH_mid-dom_sf"/>
</dbReference>
<dbReference type="GO" id="GO:0005777">
    <property type="term" value="C:peroxisome"/>
    <property type="evidence" value="ECO:0007669"/>
    <property type="project" value="InterPro"/>
</dbReference>
<gene>
    <name evidence="1" type="ORF">FE257_001926</name>
</gene>
<dbReference type="Gene3D" id="2.40.110.10">
    <property type="entry name" value="Butyryl-CoA Dehydrogenase, subunit A, domain 2"/>
    <property type="match status" value="1"/>
</dbReference>
<name>A0AAD4CD68_ASPNN</name>
<dbReference type="Proteomes" id="UP001194746">
    <property type="component" value="Unassembled WGS sequence"/>
</dbReference>
<dbReference type="SUPFAM" id="SSF56645">
    <property type="entry name" value="Acyl-CoA dehydrogenase NM domain-like"/>
    <property type="match status" value="1"/>
</dbReference>
<dbReference type="PANTHER" id="PTHR10909">
    <property type="entry name" value="ELECTRON TRANSPORT OXIDOREDUCTASE"/>
    <property type="match status" value="1"/>
</dbReference>
<reference evidence="1" key="2">
    <citation type="submission" date="2020-02" db="EMBL/GenBank/DDBJ databases">
        <authorList>
            <person name="Gilchrist C.L.M."/>
            <person name="Chooi Y.-H."/>
        </authorList>
    </citation>
    <scope>NUCLEOTIDE SEQUENCE</scope>
    <source>
        <strain evidence="1">MST-FP2251</strain>
    </source>
</reference>
<organism evidence="1 2">
    <name type="scientific">Aspergillus nanangensis</name>
    <dbReference type="NCBI Taxonomy" id="2582783"/>
    <lineage>
        <taxon>Eukaryota</taxon>
        <taxon>Fungi</taxon>
        <taxon>Dikarya</taxon>
        <taxon>Ascomycota</taxon>
        <taxon>Pezizomycotina</taxon>
        <taxon>Eurotiomycetes</taxon>
        <taxon>Eurotiomycetidae</taxon>
        <taxon>Eurotiales</taxon>
        <taxon>Aspergillaceae</taxon>
        <taxon>Aspergillus</taxon>
        <taxon>Aspergillus subgen. Circumdati</taxon>
    </lineage>
</organism>